<dbReference type="Pfam" id="PF00112">
    <property type="entry name" value="Peptidase_C1"/>
    <property type="match status" value="2"/>
</dbReference>
<name>A0A183BZF8_GLOPA</name>
<evidence type="ECO:0000256" key="1">
    <source>
        <dbReference type="ARBA" id="ARBA00008455"/>
    </source>
</evidence>
<keyword evidence="6" id="KW-0812">Transmembrane</keyword>
<keyword evidence="6" id="KW-0472">Membrane</keyword>
<dbReference type="SUPFAM" id="SSF54001">
    <property type="entry name" value="Cysteine proteinases"/>
    <property type="match status" value="1"/>
</dbReference>
<evidence type="ECO:0000259" key="7">
    <source>
        <dbReference type="SMART" id="SM00645"/>
    </source>
</evidence>
<dbReference type="InterPro" id="IPR000668">
    <property type="entry name" value="Peptidase_C1A_C"/>
</dbReference>
<feature type="region of interest" description="Disordered" evidence="5">
    <location>
        <begin position="44"/>
        <end position="96"/>
    </location>
</feature>
<keyword evidence="3" id="KW-0378">Hydrolase</keyword>
<keyword evidence="2" id="KW-0645">Protease</keyword>
<keyword evidence="6" id="KW-1133">Transmembrane helix</keyword>
<feature type="domain" description="Peptidase C1A papain C-terminal" evidence="7">
    <location>
        <begin position="194"/>
        <end position="473"/>
    </location>
</feature>
<comment type="similarity">
    <text evidence="1">Belongs to the peptidase C1 family.</text>
</comment>
<evidence type="ECO:0000256" key="3">
    <source>
        <dbReference type="ARBA" id="ARBA00022801"/>
    </source>
</evidence>
<dbReference type="GO" id="GO:0006508">
    <property type="term" value="P:proteolysis"/>
    <property type="evidence" value="ECO:0007669"/>
    <property type="project" value="UniProtKB-KW"/>
</dbReference>
<dbReference type="PROSITE" id="PS00139">
    <property type="entry name" value="THIOL_PROTEASE_CYS"/>
    <property type="match status" value="1"/>
</dbReference>
<dbReference type="GO" id="GO:0008234">
    <property type="term" value="F:cysteine-type peptidase activity"/>
    <property type="evidence" value="ECO:0007669"/>
    <property type="project" value="UniProtKB-KW"/>
</dbReference>
<accession>A0A183BZF8</accession>
<evidence type="ECO:0000256" key="4">
    <source>
        <dbReference type="ARBA" id="ARBA00022807"/>
    </source>
</evidence>
<keyword evidence="8" id="KW-1185">Reference proteome</keyword>
<dbReference type="Gene3D" id="3.90.70.10">
    <property type="entry name" value="Cysteine proteinases"/>
    <property type="match status" value="1"/>
</dbReference>
<proteinExistence type="inferred from homology"/>
<dbReference type="PANTHER" id="PTHR12411">
    <property type="entry name" value="CYSTEINE PROTEASE FAMILY C1-RELATED"/>
    <property type="match status" value="1"/>
</dbReference>
<evidence type="ECO:0000256" key="5">
    <source>
        <dbReference type="SAM" id="MobiDB-lite"/>
    </source>
</evidence>
<organism evidence="8 9">
    <name type="scientific">Globodera pallida</name>
    <name type="common">Potato cyst nematode worm</name>
    <name type="synonym">Heterodera pallida</name>
    <dbReference type="NCBI Taxonomy" id="36090"/>
    <lineage>
        <taxon>Eukaryota</taxon>
        <taxon>Metazoa</taxon>
        <taxon>Ecdysozoa</taxon>
        <taxon>Nematoda</taxon>
        <taxon>Chromadorea</taxon>
        <taxon>Rhabditida</taxon>
        <taxon>Tylenchina</taxon>
        <taxon>Tylenchomorpha</taxon>
        <taxon>Tylenchoidea</taxon>
        <taxon>Heteroderidae</taxon>
        <taxon>Heteroderinae</taxon>
        <taxon>Globodera</taxon>
    </lineage>
</organism>
<dbReference type="InterPro" id="IPR000169">
    <property type="entry name" value="Pept_cys_AS"/>
</dbReference>
<feature type="transmembrane region" description="Helical" evidence="6">
    <location>
        <begin position="12"/>
        <end position="33"/>
    </location>
</feature>
<dbReference type="SMART" id="SM00645">
    <property type="entry name" value="Pept_C1"/>
    <property type="match status" value="1"/>
</dbReference>
<evidence type="ECO:0000313" key="8">
    <source>
        <dbReference type="Proteomes" id="UP000050741"/>
    </source>
</evidence>
<keyword evidence="4" id="KW-0788">Thiol protease</keyword>
<sequence>MQERTKRVLFTAGAIFAFATTFALFGLIFYQLFRPDSREASLDAESAAGLSSMPGGNTHPLSGTPRPPKIVPTSSSSALPLRPPPSSPAAHSPPRRRLRKLWEARNDQERANLLVQSVNLNPNSTWSAQLNKFAIGLKPLGEMLNFSRSFDPLNTTFMMAPNRLKAIEELVTKVFQPLYDQHLIGLTNRSKYPPPDRFNSAQRWPKCAQSILRVRDQGGCGSCWAVAAVSVMSDRICIASEGQSVESLSAQQLIECCDYCGGCTGAPNSFFPFLYWHQEGIVSDRCFPYTIARDCGYPCPPSEFESPRGVGNCSCGGQQCADKRLRPARLRAKYVYKLGSLDEEENFFPPSLLHRLKSQPPKTLPSGKAMRALDLLKRELLTHGPVMLCFSVYEGFMHFYDGVYDFDLLPGEVHVYDHCAKVIGWGRQRRPNASGGAVQQEYLLLVNSWSSLWAKDGPINKLPGCTIWPFSGTFKIDLAQLGRSHSDLFAGVPL</sequence>
<evidence type="ECO:0000256" key="6">
    <source>
        <dbReference type="SAM" id="Phobius"/>
    </source>
</evidence>
<evidence type="ECO:0000256" key="2">
    <source>
        <dbReference type="ARBA" id="ARBA00022670"/>
    </source>
</evidence>
<dbReference type="AlphaFoldDB" id="A0A183BZF8"/>
<reference evidence="8" key="1">
    <citation type="submission" date="2014-05" db="EMBL/GenBank/DDBJ databases">
        <title>The genome and life-stage specific transcriptomes of Globodera pallida elucidate key aspects of plant parasitism by a cyst nematode.</title>
        <authorList>
            <person name="Cotton J.A."/>
            <person name="Lilley C.J."/>
            <person name="Jones L.M."/>
            <person name="Kikuchi T."/>
            <person name="Reid A.J."/>
            <person name="Thorpe P."/>
            <person name="Tsai I.J."/>
            <person name="Beasley H."/>
            <person name="Blok V."/>
            <person name="Cock P.J.A."/>
            <person name="Van den Akker S.E."/>
            <person name="Holroyd N."/>
            <person name="Hunt M."/>
            <person name="Mantelin S."/>
            <person name="Naghra H."/>
            <person name="Pain A."/>
            <person name="Palomares-Rius J.E."/>
            <person name="Zarowiecki M."/>
            <person name="Berriman M."/>
            <person name="Jones J.T."/>
            <person name="Urwin P.E."/>
        </authorList>
    </citation>
    <scope>NUCLEOTIDE SEQUENCE [LARGE SCALE GENOMIC DNA]</scope>
    <source>
        <strain evidence="8">Lindley</strain>
    </source>
</reference>
<protein>
    <submittedName>
        <fullName evidence="9">Pept_C1 domain-containing protein</fullName>
    </submittedName>
</protein>
<dbReference type="WBParaSite" id="GPLIN_000599900">
    <property type="protein sequence ID" value="GPLIN_000599900"/>
    <property type="gene ID" value="GPLIN_000599900"/>
</dbReference>
<dbReference type="InterPro" id="IPR038765">
    <property type="entry name" value="Papain-like_cys_pep_sf"/>
</dbReference>
<reference evidence="9" key="2">
    <citation type="submission" date="2016-06" db="UniProtKB">
        <authorList>
            <consortium name="WormBaseParasite"/>
        </authorList>
    </citation>
    <scope>IDENTIFICATION</scope>
</reference>
<evidence type="ECO:0000313" key="9">
    <source>
        <dbReference type="WBParaSite" id="GPLIN_000599900"/>
    </source>
</evidence>
<dbReference type="Proteomes" id="UP000050741">
    <property type="component" value="Unassembled WGS sequence"/>
</dbReference>
<dbReference type="InterPro" id="IPR013128">
    <property type="entry name" value="Peptidase_C1A"/>
</dbReference>